<dbReference type="PANTHER" id="PTHR23339">
    <property type="entry name" value="TYROSINE SPECIFIC PROTEIN PHOSPHATASE AND DUAL SPECIFICITY PROTEIN PHOSPHATASE"/>
    <property type="match status" value="1"/>
</dbReference>
<sequence>MQWLVVASNNQMERNKMYVFNTFDQRVNVANSSFNEGRSSLSPLYTVLRNAGTGQASIADILGAIRPMSATKKSKYRNALNYLLINLVGEMQPQNFSWMSPGIGGMSKFDSNPDLDKAGLWLYKKNVRTVITIESSGAAATKNATYGTFPDFKWFSCFLADWHAPSVKQLVRYCETVQERYGYGAVATHCWGGTGRTGCFLAAWSLFTRSSKTAQEALKKVRRQYNTHSVEMKAQYNTLARFSDHLGYAASKTYDDITLDHAGGHWHPAKQNYGINQDPGHAGSGGGTGDAVFKKLVGQHGVANSQSPYVTDSPTAHVQVVNA</sequence>
<evidence type="ECO:0000313" key="4">
    <source>
        <dbReference type="Proteomes" id="UP001569428"/>
    </source>
</evidence>
<dbReference type="InterPro" id="IPR029021">
    <property type="entry name" value="Prot-tyrosine_phosphatase-like"/>
</dbReference>
<accession>A0ABV4P5Q3</accession>
<feature type="region of interest" description="Disordered" evidence="1">
    <location>
        <begin position="270"/>
        <end position="289"/>
    </location>
</feature>
<proteinExistence type="predicted"/>
<keyword evidence="4" id="KW-1185">Reference proteome</keyword>
<dbReference type="SUPFAM" id="SSF52799">
    <property type="entry name" value="(Phosphotyrosine protein) phosphatases II"/>
    <property type="match status" value="1"/>
</dbReference>
<comment type="caution">
    <text evidence="3">The sequence shown here is derived from an EMBL/GenBank/DDBJ whole genome shotgun (WGS) entry which is preliminary data.</text>
</comment>
<feature type="domain" description="Tyrosine specific protein phosphatases" evidence="2">
    <location>
        <begin position="168"/>
        <end position="237"/>
    </location>
</feature>
<dbReference type="RefSeq" id="WP_371841091.1">
    <property type="nucleotide sequence ID" value="NZ_JBGMEK010000082.1"/>
</dbReference>
<evidence type="ECO:0000256" key="1">
    <source>
        <dbReference type="SAM" id="MobiDB-lite"/>
    </source>
</evidence>
<dbReference type="Gene3D" id="3.90.190.10">
    <property type="entry name" value="Protein tyrosine phosphatase superfamily"/>
    <property type="match status" value="1"/>
</dbReference>
<protein>
    <submittedName>
        <fullName evidence="3">Protein-tyrosine phosphatase family protein</fullName>
    </submittedName>
</protein>
<dbReference type="PROSITE" id="PS50056">
    <property type="entry name" value="TYR_PHOSPHATASE_2"/>
    <property type="match status" value="1"/>
</dbReference>
<organism evidence="3 4">
    <name type="scientific">Microbulbifer epialgicus</name>
    <dbReference type="NCBI Taxonomy" id="393907"/>
    <lineage>
        <taxon>Bacteria</taxon>
        <taxon>Pseudomonadati</taxon>
        <taxon>Pseudomonadota</taxon>
        <taxon>Gammaproteobacteria</taxon>
        <taxon>Cellvibrionales</taxon>
        <taxon>Microbulbiferaceae</taxon>
        <taxon>Microbulbifer</taxon>
    </lineage>
</organism>
<dbReference type="EMBL" id="JBGMEK010000082">
    <property type="protein sequence ID" value="MFA0813289.1"/>
    <property type="molecule type" value="Genomic_DNA"/>
</dbReference>
<dbReference type="Proteomes" id="UP001569428">
    <property type="component" value="Unassembled WGS sequence"/>
</dbReference>
<gene>
    <name evidence="3" type="ORF">ACCI49_20520</name>
</gene>
<dbReference type="Pfam" id="PF22785">
    <property type="entry name" value="Tc-R-P"/>
    <property type="match status" value="1"/>
</dbReference>
<evidence type="ECO:0000313" key="3">
    <source>
        <dbReference type="EMBL" id="MFA0813289.1"/>
    </source>
</evidence>
<evidence type="ECO:0000259" key="2">
    <source>
        <dbReference type="PROSITE" id="PS50056"/>
    </source>
</evidence>
<dbReference type="InterPro" id="IPR050561">
    <property type="entry name" value="PTP"/>
</dbReference>
<dbReference type="InterPro" id="IPR000387">
    <property type="entry name" value="Tyr_Pase_dom"/>
</dbReference>
<name>A0ABV4P5Q3_9GAMM</name>
<reference evidence="3 4" key="1">
    <citation type="submission" date="2024-08" db="EMBL/GenBank/DDBJ databases">
        <authorList>
            <person name="Ishaq N."/>
        </authorList>
    </citation>
    <scope>NUCLEOTIDE SEQUENCE [LARGE SCALE GENOMIC DNA]</scope>
    <source>
        <strain evidence="3 4">DSM 18651</strain>
    </source>
</reference>